<proteinExistence type="predicted"/>
<keyword evidence="2" id="KW-1185">Reference proteome</keyword>
<accession>A0ABX7S4J3</accession>
<gene>
    <name evidence="1" type="ORF">JYK00_06400</name>
</gene>
<dbReference type="RefSeq" id="WP_207566094.1">
    <property type="nucleotide sequence ID" value="NZ_CP071446.1"/>
</dbReference>
<dbReference type="Proteomes" id="UP000671862">
    <property type="component" value="Chromosome"/>
</dbReference>
<reference evidence="1 2" key="1">
    <citation type="submission" date="2021-03" db="EMBL/GenBank/DDBJ databases">
        <title>Thermosipho ferrireducens sp.nov., an anaerobic thermophilic iron-reducing bacterium isolated from a deep-sea hydrothermal sulfide deposits.</title>
        <authorList>
            <person name="Zeng X."/>
            <person name="Chen Y."/>
            <person name="Shao Z."/>
        </authorList>
    </citation>
    <scope>NUCLEOTIDE SEQUENCE [LARGE SCALE GENOMIC DNA]</scope>
    <source>
        <strain evidence="1 2">JL129W03</strain>
    </source>
</reference>
<protein>
    <submittedName>
        <fullName evidence="1">Uncharacterized protein</fullName>
    </submittedName>
</protein>
<organism evidence="1 2">
    <name type="scientific">Thermosipho ferrireducens</name>
    <dbReference type="NCBI Taxonomy" id="2571116"/>
    <lineage>
        <taxon>Bacteria</taxon>
        <taxon>Thermotogati</taxon>
        <taxon>Thermotogota</taxon>
        <taxon>Thermotogae</taxon>
        <taxon>Thermotogales</taxon>
        <taxon>Fervidobacteriaceae</taxon>
        <taxon>Thermosipho</taxon>
    </lineage>
</organism>
<sequence length="84" mass="9203">MDKAYALTANDGTGRVHDGYYNKGIARKIDEINTKSWQADRKVVSSKYSNWIRAGILGALTWTVSGGPIAGFLLEQVVQCLTIV</sequence>
<evidence type="ECO:0000313" key="2">
    <source>
        <dbReference type="Proteomes" id="UP000671862"/>
    </source>
</evidence>
<name>A0ABX7S4J3_9BACT</name>
<evidence type="ECO:0000313" key="1">
    <source>
        <dbReference type="EMBL" id="QTA37369.1"/>
    </source>
</evidence>
<dbReference type="EMBL" id="CP071446">
    <property type="protein sequence ID" value="QTA37369.1"/>
    <property type="molecule type" value="Genomic_DNA"/>
</dbReference>